<keyword evidence="3" id="KW-1185">Reference proteome</keyword>
<keyword evidence="1" id="KW-0812">Transmembrane</keyword>
<evidence type="ECO:0000313" key="2">
    <source>
        <dbReference type="EMBL" id="MBD8026342.1"/>
    </source>
</evidence>
<proteinExistence type="predicted"/>
<organism evidence="2 3">
    <name type="scientific">Ureibacillus galli</name>
    <dbReference type="NCBI Taxonomy" id="2762222"/>
    <lineage>
        <taxon>Bacteria</taxon>
        <taxon>Bacillati</taxon>
        <taxon>Bacillota</taxon>
        <taxon>Bacilli</taxon>
        <taxon>Bacillales</taxon>
        <taxon>Caryophanaceae</taxon>
        <taxon>Ureibacillus</taxon>
    </lineage>
</organism>
<accession>A0ABR8XAJ7</accession>
<gene>
    <name evidence="2" type="ORF">H9636_06690</name>
</gene>
<protein>
    <recommendedName>
        <fullName evidence="4">DUF4234 domain-containing protein</fullName>
    </recommendedName>
</protein>
<evidence type="ECO:0008006" key="4">
    <source>
        <dbReference type="Google" id="ProtNLM"/>
    </source>
</evidence>
<evidence type="ECO:0000313" key="3">
    <source>
        <dbReference type="Proteomes" id="UP000640930"/>
    </source>
</evidence>
<feature type="transmembrane region" description="Helical" evidence="1">
    <location>
        <begin position="39"/>
        <end position="63"/>
    </location>
</feature>
<evidence type="ECO:0000256" key="1">
    <source>
        <dbReference type="SAM" id="Phobius"/>
    </source>
</evidence>
<comment type="caution">
    <text evidence="2">The sequence shown here is derived from an EMBL/GenBank/DDBJ whole genome shotgun (WGS) entry which is preliminary data.</text>
</comment>
<keyword evidence="1" id="KW-1133">Transmembrane helix</keyword>
<dbReference type="EMBL" id="JACSQA010000006">
    <property type="protein sequence ID" value="MBD8026342.1"/>
    <property type="molecule type" value="Genomic_DNA"/>
</dbReference>
<name>A0ABR8XAJ7_9BACL</name>
<feature type="transmembrane region" description="Helical" evidence="1">
    <location>
        <begin position="75"/>
        <end position="101"/>
    </location>
</feature>
<dbReference type="Proteomes" id="UP000640930">
    <property type="component" value="Unassembled WGS sequence"/>
</dbReference>
<keyword evidence="1" id="KW-0472">Membrane</keyword>
<reference evidence="2 3" key="1">
    <citation type="submission" date="2020-08" db="EMBL/GenBank/DDBJ databases">
        <title>A Genomic Blueprint of the Chicken Gut Microbiome.</title>
        <authorList>
            <person name="Gilroy R."/>
            <person name="Ravi A."/>
            <person name="Getino M."/>
            <person name="Pursley I."/>
            <person name="Horton D.L."/>
            <person name="Alikhan N.-F."/>
            <person name="Baker D."/>
            <person name="Gharbi K."/>
            <person name="Hall N."/>
            <person name="Watson M."/>
            <person name="Adriaenssens E.M."/>
            <person name="Foster-Nyarko E."/>
            <person name="Jarju S."/>
            <person name="Secka A."/>
            <person name="Antonio M."/>
            <person name="Oren A."/>
            <person name="Chaudhuri R."/>
            <person name="La Ragione R.M."/>
            <person name="Hildebrand F."/>
            <person name="Pallen M.J."/>
        </authorList>
    </citation>
    <scope>NUCLEOTIDE SEQUENCE [LARGE SCALE GENOMIC DNA]</scope>
    <source>
        <strain evidence="2 3">Re31</strain>
    </source>
</reference>
<sequence length="248" mass="29049">MSVPPNYEESSTNSVEEEVIAVAEQKPNDETPNEYGLKYWLITLLLLAIPFVNIGFIIYWAFFEKKEPRKSFTRAYLIIFGSFFVLYLLILGAFLFFFVFVNSDEIFGNSTNSYEEYEYNDEYGYREDAEYNEDYLYEDPYLPTSYYDTSTVNGVEIADSWTELNYDYEWELFIELYVSGEKEVNEVKVLVEQVDIDGTVLNTSYETFNDRYLPGNNYRVQLDLTDGFDPNVAEIWVSIVGENDLNNL</sequence>
<dbReference type="RefSeq" id="WP_191706842.1">
    <property type="nucleotide sequence ID" value="NZ_JACSQA010000006.1"/>
</dbReference>